<keyword evidence="2" id="KW-1185">Reference proteome</keyword>
<dbReference type="Proteomes" id="UP000309997">
    <property type="component" value="Unassembled WGS sequence"/>
</dbReference>
<accession>A0ACC4CZ56</accession>
<comment type="caution">
    <text evidence="1">The sequence shown here is derived from an EMBL/GenBank/DDBJ whole genome shotgun (WGS) entry which is preliminary data.</text>
</comment>
<gene>
    <name evidence="1" type="ORF">D5086_001611</name>
</gene>
<protein>
    <submittedName>
        <fullName evidence="1">Uncharacterized protein</fullName>
    </submittedName>
</protein>
<evidence type="ECO:0000313" key="2">
    <source>
        <dbReference type="Proteomes" id="UP000309997"/>
    </source>
</evidence>
<dbReference type="EMBL" id="RCHU02000001">
    <property type="protein sequence ID" value="KAL3610591.1"/>
    <property type="molecule type" value="Genomic_DNA"/>
</dbReference>
<evidence type="ECO:0000313" key="1">
    <source>
        <dbReference type="EMBL" id="KAL3610591.1"/>
    </source>
</evidence>
<proteinExistence type="predicted"/>
<reference evidence="1 2" key="1">
    <citation type="journal article" date="2024" name="Plant Biotechnol. J.">
        <title>Genome and CRISPR/Cas9 system of a widespread forest tree (Populus alba) in the world.</title>
        <authorList>
            <person name="Liu Y.J."/>
            <person name="Jiang P.F."/>
            <person name="Han X.M."/>
            <person name="Li X.Y."/>
            <person name="Wang H.M."/>
            <person name="Wang Y.J."/>
            <person name="Wang X.X."/>
            <person name="Zeng Q.Y."/>
        </authorList>
    </citation>
    <scope>NUCLEOTIDE SEQUENCE [LARGE SCALE GENOMIC DNA]</scope>
    <source>
        <strain evidence="2">cv. PAL-ZL1</strain>
    </source>
</reference>
<organism evidence="1 2">
    <name type="scientific">Populus alba</name>
    <name type="common">White poplar</name>
    <dbReference type="NCBI Taxonomy" id="43335"/>
    <lineage>
        <taxon>Eukaryota</taxon>
        <taxon>Viridiplantae</taxon>
        <taxon>Streptophyta</taxon>
        <taxon>Embryophyta</taxon>
        <taxon>Tracheophyta</taxon>
        <taxon>Spermatophyta</taxon>
        <taxon>Magnoliopsida</taxon>
        <taxon>eudicotyledons</taxon>
        <taxon>Gunneridae</taxon>
        <taxon>Pentapetalae</taxon>
        <taxon>rosids</taxon>
        <taxon>fabids</taxon>
        <taxon>Malpighiales</taxon>
        <taxon>Salicaceae</taxon>
        <taxon>Saliceae</taxon>
        <taxon>Populus</taxon>
    </lineage>
</organism>
<sequence length="67" mass="7593">MWFPIGSNPLQIFSLLNRDGEDEHGCSTNNDDVSVAMDSTSNDNVLAAMDIFFLTPKLWKFSNWIPK</sequence>
<name>A0ACC4CZ56_POPAL</name>